<dbReference type="PROSITE" id="PS00070">
    <property type="entry name" value="ALDEHYDE_DEHYDR_CYS"/>
    <property type="match status" value="1"/>
</dbReference>
<protein>
    <submittedName>
        <fullName evidence="6">Aldehyde dehydrogenase (Acceptor)</fullName>
    </submittedName>
</protein>
<sequence>MNKPFSMDAVLDHVSGETRTFLGQKHQLFIGGESRDAVEGGRRDVVDPATGQVISNVADATAADVDLAVAAARTAFDDGRWSGLKPNERMKILWRVAELIDEASVELAELDVLDEGSPYGIVKNFYISLGADHFRYFAGWANKIDGATLPVNMDGDWHVYTTREPVGVVAQILPWNVPFLMLAWKLAPALAAGCTVIVKPAEDTPLSAMRFVEICRKAGIPDGVVNIVTGDGRVGSALVDHNDVDKIGFTGSTATGQAIVRASAGNLKRVSLELGGKSPVFVFPDADLETAIPGVAEAVFLNSGQACTAGSRLYIHEDVYEAVLQGVAAYSEKLKLGHGLDAETNMGPIVSEKQYTRVTGLLDAGVAEGAKVVTGGKADGAGYFLKPTLLRDVTPDMTVYKQEIFGPVISAMKFSDDNIEDLAREANNTEYGLGASIWTRDLSRAHKFAARIRAGIVWINTHNQSDANMPWGGYKQSGWGREMGKDAIEMYTETKSVAVNLG</sequence>
<feature type="domain" description="Aldehyde dehydrogenase" evidence="5">
    <location>
        <begin position="42"/>
        <end position="497"/>
    </location>
</feature>
<dbReference type="GO" id="GO:0016620">
    <property type="term" value="F:oxidoreductase activity, acting on the aldehyde or oxo group of donors, NAD or NADP as acceptor"/>
    <property type="evidence" value="ECO:0007669"/>
    <property type="project" value="InterPro"/>
</dbReference>
<evidence type="ECO:0000313" key="6">
    <source>
        <dbReference type="EMBL" id="SFJ53587.1"/>
    </source>
</evidence>
<dbReference type="InterPro" id="IPR016162">
    <property type="entry name" value="Ald_DH_N"/>
</dbReference>
<dbReference type="EMBL" id="FORH01000004">
    <property type="protein sequence ID" value="SFJ53587.1"/>
    <property type="molecule type" value="Genomic_DNA"/>
</dbReference>
<name>A0A1I3S7P8_9RHOB</name>
<dbReference type="FunFam" id="3.40.605.10:FF:000007">
    <property type="entry name" value="NAD/NADP-dependent betaine aldehyde dehydrogenase"/>
    <property type="match status" value="1"/>
</dbReference>
<evidence type="ECO:0000256" key="4">
    <source>
        <dbReference type="RuleBase" id="RU003345"/>
    </source>
</evidence>
<dbReference type="AlphaFoldDB" id="A0A1I3S7P8"/>
<evidence type="ECO:0000256" key="3">
    <source>
        <dbReference type="PROSITE-ProRule" id="PRU10007"/>
    </source>
</evidence>
<dbReference type="PANTHER" id="PTHR11699">
    <property type="entry name" value="ALDEHYDE DEHYDROGENASE-RELATED"/>
    <property type="match status" value="1"/>
</dbReference>
<keyword evidence="7" id="KW-1185">Reference proteome</keyword>
<dbReference type="FunFam" id="3.40.309.10:FF:000012">
    <property type="entry name" value="Betaine aldehyde dehydrogenase"/>
    <property type="match status" value="1"/>
</dbReference>
<keyword evidence="2 4" id="KW-0560">Oxidoreductase</keyword>
<comment type="similarity">
    <text evidence="1 4">Belongs to the aldehyde dehydrogenase family.</text>
</comment>
<dbReference type="InterPro" id="IPR029510">
    <property type="entry name" value="Ald_DH_CS_GLU"/>
</dbReference>
<feature type="active site" evidence="3">
    <location>
        <position position="273"/>
    </location>
</feature>
<dbReference type="STRING" id="588602.SAMN04487991_2330"/>
<dbReference type="Proteomes" id="UP000199630">
    <property type="component" value="Unassembled WGS sequence"/>
</dbReference>
<dbReference type="OrthoDB" id="7827050at2"/>
<proteinExistence type="inferred from homology"/>
<dbReference type="InterPro" id="IPR016161">
    <property type="entry name" value="Ald_DH/histidinol_DH"/>
</dbReference>
<evidence type="ECO:0000256" key="1">
    <source>
        <dbReference type="ARBA" id="ARBA00009986"/>
    </source>
</evidence>
<dbReference type="Gene3D" id="3.40.309.10">
    <property type="entry name" value="Aldehyde Dehydrogenase, Chain A, domain 2"/>
    <property type="match status" value="1"/>
</dbReference>
<dbReference type="InterPro" id="IPR015590">
    <property type="entry name" value="Aldehyde_DH_dom"/>
</dbReference>
<reference evidence="7" key="1">
    <citation type="submission" date="2016-10" db="EMBL/GenBank/DDBJ databases">
        <authorList>
            <person name="Varghese N."/>
            <person name="Submissions S."/>
        </authorList>
    </citation>
    <scope>NUCLEOTIDE SEQUENCE [LARGE SCALE GENOMIC DNA]</scope>
    <source>
        <strain evidence="7">DSM 26471</strain>
    </source>
</reference>
<organism evidence="6 7">
    <name type="scientific">Celeribacter neptunius</name>
    <dbReference type="NCBI Taxonomy" id="588602"/>
    <lineage>
        <taxon>Bacteria</taxon>
        <taxon>Pseudomonadati</taxon>
        <taxon>Pseudomonadota</taxon>
        <taxon>Alphaproteobacteria</taxon>
        <taxon>Rhodobacterales</taxon>
        <taxon>Roseobacteraceae</taxon>
        <taxon>Celeribacter</taxon>
    </lineage>
</organism>
<dbReference type="Gene3D" id="3.40.605.10">
    <property type="entry name" value="Aldehyde Dehydrogenase, Chain A, domain 1"/>
    <property type="match status" value="1"/>
</dbReference>
<gene>
    <name evidence="6" type="ORF">SAMN04487991_2330</name>
</gene>
<evidence type="ECO:0000259" key="5">
    <source>
        <dbReference type="Pfam" id="PF00171"/>
    </source>
</evidence>
<dbReference type="RefSeq" id="WP_090060863.1">
    <property type="nucleotide sequence ID" value="NZ_FORH01000004.1"/>
</dbReference>
<dbReference type="SUPFAM" id="SSF53720">
    <property type="entry name" value="ALDH-like"/>
    <property type="match status" value="1"/>
</dbReference>
<evidence type="ECO:0000256" key="2">
    <source>
        <dbReference type="ARBA" id="ARBA00023002"/>
    </source>
</evidence>
<dbReference type="InterPro" id="IPR016160">
    <property type="entry name" value="Ald_DH_CS_CYS"/>
</dbReference>
<dbReference type="Pfam" id="PF00171">
    <property type="entry name" value="Aldedh"/>
    <property type="match status" value="1"/>
</dbReference>
<dbReference type="InterPro" id="IPR016163">
    <property type="entry name" value="Ald_DH_C"/>
</dbReference>
<dbReference type="PROSITE" id="PS00687">
    <property type="entry name" value="ALDEHYDE_DEHYDR_GLU"/>
    <property type="match status" value="1"/>
</dbReference>
<accession>A0A1I3S7P8</accession>
<evidence type="ECO:0000313" key="7">
    <source>
        <dbReference type="Proteomes" id="UP000199630"/>
    </source>
</evidence>